<accession>A0ABP9FPC6</accession>
<dbReference type="PANTHER" id="PTHR44167:SF24">
    <property type="entry name" value="SERINE_THREONINE-PROTEIN KINASE CHK2"/>
    <property type="match status" value="1"/>
</dbReference>
<comment type="caution">
    <text evidence="2">The sequence shown here is derived from an EMBL/GenBank/DDBJ whole genome shotgun (WGS) entry which is preliminary data.</text>
</comment>
<name>A0ABP9FPC6_9SPHI</name>
<proteinExistence type="predicted"/>
<feature type="domain" description="Protein kinase" evidence="1">
    <location>
        <begin position="1"/>
        <end position="203"/>
    </location>
</feature>
<evidence type="ECO:0000313" key="3">
    <source>
        <dbReference type="Proteomes" id="UP001501436"/>
    </source>
</evidence>
<dbReference type="InterPro" id="IPR000719">
    <property type="entry name" value="Prot_kinase_dom"/>
</dbReference>
<sequence length="213" mass="23648">MADVVNTPALIDFIESGDTTYLITAFAEGEQLGSKVHALLNGTTWARLANADQIALLTWYSQALDIVKAIHQKGFVHRDITDSNFIISDDGKLSIIDFELAFHIVRHKPDPPFLLGTFGYAAPEQLQYAVPDFSEDIYSLGALLCHILTGIPPYEMISDDLHTVQAKLSRLTENRNLTKLAVKCLSMQRSGRPLLIELKGEIIKEINSLKQIA</sequence>
<dbReference type="PANTHER" id="PTHR44167">
    <property type="entry name" value="OVARIAN-SPECIFIC SERINE/THREONINE-PROTEIN KINASE LOK-RELATED"/>
    <property type="match status" value="1"/>
</dbReference>
<gene>
    <name evidence="2" type="ORF">GCM10023313_11580</name>
</gene>
<organism evidence="2 3">
    <name type="scientific">Mucilaginibacter defluvii</name>
    <dbReference type="NCBI Taxonomy" id="1196019"/>
    <lineage>
        <taxon>Bacteria</taxon>
        <taxon>Pseudomonadati</taxon>
        <taxon>Bacteroidota</taxon>
        <taxon>Sphingobacteriia</taxon>
        <taxon>Sphingobacteriales</taxon>
        <taxon>Sphingobacteriaceae</taxon>
        <taxon>Mucilaginibacter</taxon>
    </lineage>
</organism>
<dbReference type="InterPro" id="IPR011009">
    <property type="entry name" value="Kinase-like_dom_sf"/>
</dbReference>
<evidence type="ECO:0000313" key="2">
    <source>
        <dbReference type="EMBL" id="GAA4910109.1"/>
    </source>
</evidence>
<dbReference type="Proteomes" id="UP001501436">
    <property type="component" value="Unassembled WGS sequence"/>
</dbReference>
<dbReference type="EMBL" id="BAABJI010000001">
    <property type="protein sequence ID" value="GAA4910109.1"/>
    <property type="molecule type" value="Genomic_DNA"/>
</dbReference>
<dbReference type="Pfam" id="PF00069">
    <property type="entry name" value="Pkinase"/>
    <property type="match status" value="1"/>
</dbReference>
<protein>
    <recommendedName>
        <fullName evidence="1">Protein kinase domain-containing protein</fullName>
    </recommendedName>
</protein>
<dbReference type="Gene3D" id="1.10.510.10">
    <property type="entry name" value="Transferase(Phosphotransferase) domain 1"/>
    <property type="match status" value="1"/>
</dbReference>
<dbReference type="PROSITE" id="PS50011">
    <property type="entry name" value="PROTEIN_KINASE_DOM"/>
    <property type="match status" value="1"/>
</dbReference>
<evidence type="ECO:0000259" key="1">
    <source>
        <dbReference type="PROSITE" id="PS50011"/>
    </source>
</evidence>
<reference evidence="3" key="1">
    <citation type="journal article" date="2019" name="Int. J. Syst. Evol. Microbiol.">
        <title>The Global Catalogue of Microorganisms (GCM) 10K type strain sequencing project: providing services to taxonomists for standard genome sequencing and annotation.</title>
        <authorList>
            <consortium name="The Broad Institute Genomics Platform"/>
            <consortium name="The Broad Institute Genome Sequencing Center for Infectious Disease"/>
            <person name="Wu L."/>
            <person name="Ma J."/>
        </authorList>
    </citation>
    <scope>NUCLEOTIDE SEQUENCE [LARGE SCALE GENOMIC DNA]</scope>
    <source>
        <strain evidence="3">JCM 18283</strain>
    </source>
</reference>
<dbReference type="SMART" id="SM00220">
    <property type="entry name" value="S_TKc"/>
    <property type="match status" value="1"/>
</dbReference>
<dbReference type="SUPFAM" id="SSF56112">
    <property type="entry name" value="Protein kinase-like (PK-like)"/>
    <property type="match status" value="1"/>
</dbReference>
<keyword evidence="3" id="KW-1185">Reference proteome</keyword>